<feature type="compositionally biased region" description="Pro residues" evidence="1">
    <location>
        <begin position="191"/>
        <end position="201"/>
    </location>
</feature>
<proteinExistence type="predicted"/>
<name>A0A6J4V8N4_9BACT</name>
<dbReference type="EMBL" id="CADCWG010000222">
    <property type="protein sequence ID" value="CAA9568523.1"/>
    <property type="molecule type" value="Genomic_DNA"/>
</dbReference>
<gene>
    <name evidence="2" type="ORF">AVDCRST_MAG49-3339</name>
</gene>
<evidence type="ECO:0000313" key="2">
    <source>
        <dbReference type="EMBL" id="CAA9568523.1"/>
    </source>
</evidence>
<reference evidence="2" key="1">
    <citation type="submission" date="2020-02" db="EMBL/GenBank/DDBJ databases">
        <authorList>
            <person name="Meier V. D."/>
        </authorList>
    </citation>
    <scope>NUCLEOTIDE SEQUENCE</scope>
    <source>
        <strain evidence="2">AVDCRST_MAG49</strain>
    </source>
</reference>
<protein>
    <submittedName>
        <fullName evidence="2">Uncharacterized protein</fullName>
    </submittedName>
</protein>
<sequence>METRRARAGKGQRVRRPQLGQVAAAVRVMVLAGLVLAVARSASAAHDTTNTLVFAPVTGSPSPAATGDGVVEFRGGPEPRSRWSARFGFRGLQPDTDYAVVVQGRFGEDGSPAAEAFTPLCAFRTDPTGAGTCWWYHLGLRRLSVVQVRLGDAAGAPVLQATRAPGGPGTITSRPNPFSPPASPGIATPLPGTPPPASATG</sequence>
<accession>A0A6J4V8N4</accession>
<dbReference type="AlphaFoldDB" id="A0A6J4V8N4"/>
<feature type="region of interest" description="Disordered" evidence="1">
    <location>
        <begin position="159"/>
        <end position="201"/>
    </location>
</feature>
<organism evidence="2">
    <name type="scientific">uncultured Thermomicrobiales bacterium</name>
    <dbReference type="NCBI Taxonomy" id="1645740"/>
    <lineage>
        <taxon>Bacteria</taxon>
        <taxon>Pseudomonadati</taxon>
        <taxon>Thermomicrobiota</taxon>
        <taxon>Thermomicrobia</taxon>
        <taxon>Thermomicrobiales</taxon>
        <taxon>environmental samples</taxon>
    </lineage>
</organism>
<evidence type="ECO:0000256" key="1">
    <source>
        <dbReference type="SAM" id="MobiDB-lite"/>
    </source>
</evidence>